<protein>
    <submittedName>
        <fullName evidence="1">Uncharacterized protein</fullName>
    </submittedName>
</protein>
<reference evidence="1 2" key="1">
    <citation type="submission" date="2014-04" db="EMBL/GenBank/DDBJ databases">
        <title>Evolutionary Origins and Diversification of the Mycorrhizal Mutualists.</title>
        <authorList>
            <consortium name="DOE Joint Genome Institute"/>
            <consortium name="Mycorrhizal Genomics Consortium"/>
            <person name="Kohler A."/>
            <person name="Kuo A."/>
            <person name="Nagy L.G."/>
            <person name="Floudas D."/>
            <person name="Copeland A."/>
            <person name="Barry K.W."/>
            <person name="Cichocki N."/>
            <person name="Veneault-Fourrey C."/>
            <person name="LaButti K."/>
            <person name="Lindquist E.A."/>
            <person name="Lipzen A."/>
            <person name="Lundell T."/>
            <person name="Morin E."/>
            <person name="Murat C."/>
            <person name="Riley R."/>
            <person name="Ohm R."/>
            <person name="Sun H."/>
            <person name="Tunlid A."/>
            <person name="Henrissat B."/>
            <person name="Grigoriev I.V."/>
            <person name="Hibbett D.S."/>
            <person name="Martin F."/>
        </authorList>
    </citation>
    <scope>NUCLEOTIDE SEQUENCE [LARGE SCALE GENOMIC DNA]</scope>
    <source>
        <strain evidence="1 2">FD-317 M1</strain>
    </source>
</reference>
<proteinExistence type="predicted"/>
<sequence length="221" mass="24672">MTTFKFDMLASITTIELPIFLEAIDELYNPKNQSGCENCIVWAFAQISSLYVWKQNREKEGKLSILELHQRANEIESYLASPRLSLVYSSEDNVPRLLTSEAFRTSAILYLRTVVHSDFWLVPDIAEAVNKAIGSLEQIASAPEKAGHAAVRSTVFPFAICTALTTKRVKQNRLLNTLYDGGELGTCQGIVELLKGLNLETKKAKAVSWCTAIQRSKMLLV</sequence>
<organism evidence="1 2">
    <name type="scientific">Collybiopsis luxurians FD-317 M1</name>
    <dbReference type="NCBI Taxonomy" id="944289"/>
    <lineage>
        <taxon>Eukaryota</taxon>
        <taxon>Fungi</taxon>
        <taxon>Dikarya</taxon>
        <taxon>Basidiomycota</taxon>
        <taxon>Agaricomycotina</taxon>
        <taxon>Agaricomycetes</taxon>
        <taxon>Agaricomycetidae</taxon>
        <taxon>Agaricales</taxon>
        <taxon>Marasmiineae</taxon>
        <taxon>Omphalotaceae</taxon>
        <taxon>Collybiopsis</taxon>
        <taxon>Collybiopsis luxurians</taxon>
    </lineage>
</organism>
<dbReference type="HOGENOM" id="CLU_1020007_0_0_1"/>
<gene>
    <name evidence="1" type="ORF">GYMLUDRAFT_63740</name>
</gene>
<dbReference type="Pfam" id="PF11951">
    <property type="entry name" value="Fungal_trans_2"/>
    <property type="match status" value="1"/>
</dbReference>
<keyword evidence="2" id="KW-1185">Reference proteome</keyword>
<dbReference type="InterPro" id="IPR021858">
    <property type="entry name" value="Fun_TF"/>
</dbReference>
<accession>A0A0D0CEE5</accession>
<dbReference type="AlphaFoldDB" id="A0A0D0CEE5"/>
<evidence type="ECO:0000313" key="2">
    <source>
        <dbReference type="Proteomes" id="UP000053593"/>
    </source>
</evidence>
<dbReference type="OrthoDB" id="5419315at2759"/>
<name>A0A0D0CEE5_9AGAR</name>
<evidence type="ECO:0000313" key="1">
    <source>
        <dbReference type="EMBL" id="KIK53353.1"/>
    </source>
</evidence>
<dbReference type="Proteomes" id="UP000053593">
    <property type="component" value="Unassembled WGS sequence"/>
</dbReference>
<dbReference type="EMBL" id="KN834830">
    <property type="protein sequence ID" value="KIK53353.1"/>
    <property type="molecule type" value="Genomic_DNA"/>
</dbReference>